<feature type="signal peptide" evidence="2">
    <location>
        <begin position="1"/>
        <end position="23"/>
    </location>
</feature>
<evidence type="ECO:0000313" key="3">
    <source>
        <dbReference type="EMBL" id="TCL73206.1"/>
    </source>
</evidence>
<dbReference type="OrthoDB" id="9815946at2"/>
<sequence length="328" mass="36547">MKRNKLVILFLVGLLLVTTCASLQLNAAAPRTLKLAEVHPQGYPTELGDEKFAELVAAKSKGRLKIQVYFGGQLGSENDVVEQAKLGVIEFVRVSTSPVISVYKPIGVFSMPFLFRSQEHQWKVLKGEVGQTFLKGMESVGLVGLTYFDGGARNFYATKELKSVNDLKGLKIRVQPSPIMVSMIKLLNATATPIAYGEVYSALQTGVVDGAENNVPSWVSANHYEVAKYFIKDGHLRLPELLMVSKKFYDGLSKRDQKILRDAAREATEFQIKAWNESESKYLEQAKAKGCVIHEANVAEFQAAVAPMYDMPEYKEYKVWVDKIKAVK</sequence>
<dbReference type="CDD" id="cd13671">
    <property type="entry name" value="PBP2_TRAP_SBP_like_3"/>
    <property type="match status" value="1"/>
</dbReference>
<proteinExistence type="predicted"/>
<keyword evidence="3" id="KW-0675">Receptor</keyword>
<dbReference type="GO" id="GO:0030288">
    <property type="term" value="C:outer membrane-bounded periplasmic space"/>
    <property type="evidence" value="ECO:0007669"/>
    <property type="project" value="InterPro"/>
</dbReference>
<dbReference type="AlphaFoldDB" id="A0A4R1S217"/>
<dbReference type="RefSeq" id="WP_132013364.1">
    <property type="nucleotide sequence ID" value="NZ_SLUN01000005.1"/>
</dbReference>
<dbReference type="PANTHER" id="PTHR33376">
    <property type="match status" value="1"/>
</dbReference>
<evidence type="ECO:0000256" key="1">
    <source>
        <dbReference type="ARBA" id="ARBA00022729"/>
    </source>
</evidence>
<dbReference type="InterPro" id="IPR038404">
    <property type="entry name" value="TRAP_DctP_sf"/>
</dbReference>
<gene>
    <name evidence="3" type="ORF">EDC14_100568</name>
</gene>
<accession>A0A4R1S217</accession>
<dbReference type="Pfam" id="PF03480">
    <property type="entry name" value="DctP"/>
    <property type="match status" value="1"/>
</dbReference>
<dbReference type="Gene3D" id="3.40.190.170">
    <property type="entry name" value="Bacterial extracellular solute-binding protein, family 7"/>
    <property type="match status" value="1"/>
</dbReference>
<dbReference type="GO" id="GO:0030246">
    <property type="term" value="F:carbohydrate binding"/>
    <property type="evidence" value="ECO:0007669"/>
    <property type="project" value="TreeGrafter"/>
</dbReference>
<dbReference type="InterPro" id="IPR018389">
    <property type="entry name" value="DctP_fam"/>
</dbReference>
<feature type="chain" id="PRO_5020371107" evidence="2">
    <location>
        <begin position="24"/>
        <end position="328"/>
    </location>
</feature>
<dbReference type="EMBL" id="SLUN01000005">
    <property type="protein sequence ID" value="TCL73206.1"/>
    <property type="molecule type" value="Genomic_DNA"/>
</dbReference>
<dbReference type="NCBIfam" id="TIGR00787">
    <property type="entry name" value="dctP"/>
    <property type="match status" value="1"/>
</dbReference>
<dbReference type="PANTHER" id="PTHR33376:SF2">
    <property type="entry name" value="DICARBOXYLATE-BINDING PERIPLASMIC PROTEIN"/>
    <property type="match status" value="1"/>
</dbReference>
<organism evidence="3 4">
    <name type="scientific">Hydrogenispora ethanolica</name>
    <dbReference type="NCBI Taxonomy" id="1082276"/>
    <lineage>
        <taxon>Bacteria</taxon>
        <taxon>Bacillati</taxon>
        <taxon>Bacillota</taxon>
        <taxon>Hydrogenispora</taxon>
    </lineage>
</organism>
<protein>
    <submittedName>
        <fullName evidence="3">Tripartite ATP-independent transporter DctP family solute receptor</fullName>
    </submittedName>
</protein>
<name>A0A4R1S217_HYDET</name>
<keyword evidence="4" id="KW-1185">Reference proteome</keyword>
<dbReference type="GO" id="GO:0055085">
    <property type="term" value="P:transmembrane transport"/>
    <property type="evidence" value="ECO:0007669"/>
    <property type="project" value="InterPro"/>
</dbReference>
<comment type="caution">
    <text evidence="3">The sequence shown here is derived from an EMBL/GenBank/DDBJ whole genome shotgun (WGS) entry which is preliminary data.</text>
</comment>
<dbReference type="NCBIfam" id="NF037995">
    <property type="entry name" value="TRAP_S1"/>
    <property type="match status" value="1"/>
</dbReference>
<keyword evidence="1 2" id="KW-0732">Signal</keyword>
<dbReference type="Proteomes" id="UP000295008">
    <property type="component" value="Unassembled WGS sequence"/>
</dbReference>
<evidence type="ECO:0000313" key="4">
    <source>
        <dbReference type="Proteomes" id="UP000295008"/>
    </source>
</evidence>
<dbReference type="PIRSF" id="PIRSF006470">
    <property type="entry name" value="DctB"/>
    <property type="match status" value="1"/>
</dbReference>
<dbReference type="InterPro" id="IPR004682">
    <property type="entry name" value="TRAP_DctP"/>
</dbReference>
<reference evidence="3 4" key="1">
    <citation type="submission" date="2019-03" db="EMBL/GenBank/DDBJ databases">
        <title>Genomic Encyclopedia of Type Strains, Phase IV (KMG-IV): sequencing the most valuable type-strain genomes for metagenomic binning, comparative biology and taxonomic classification.</title>
        <authorList>
            <person name="Goeker M."/>
        </authorList>
    </citation>
    <scope>NUCLEOTIDE SEQUENCE [LARGE SCALE GENOMIC DNA]</scope>
    <source>
        <strain evidence="3 4">LX-B</strain>
    </source>
</reference>
<evidence type="ECO:0000256" key="2">
    <source>
        <dbReference type="SAM" id="SignalP"/>
    </source>
</evidence>